<dbReference type="FunFam" id="1.10.286.10:FF:000001">
    <property type="entry name" value="GTP cyclohydrolase 1"/>
    <property type="match status" value="1"/>
</dbReference>
<evidence type="ECO:0000313" key="3">
    <source>
        <dbReference type="EMBL" id="SVC23163.1"/>
    </source>
</evidence>
<dbReference type="GO" id="GO:0008270">
    <property type="term" value="F:zinc ion binding"/>
    <property type="evidence" value="ECO:0007669"/>
    <property type="project" value="TreeGrafter"/>
</dbReference>
<accession>A0A382KIC5</accession>
<evidence type="ECO:0000256" key="1">
    <source>
        <dbReference type="ARBA" id="ARBA00022563"/>
    </source>
</evidence>
<protein>
    <recommendedName>
        <fullName evidence="2">GTP cyclohydrolase I domain-containing protein</fullName>
    </recommendedName>
</protein>
<sequence>MTENNNKPTEDEAKKAVRTLIQWAGDDPEREGLKETPQRVAKAYKDWFSGYEEDPYEYMNRTFEEVDGYDEMVTLRGITFESH</sequence>
<proteinExistence type="predicted"/>
<dbReference type="GO" id="GO:0005737">
    <property type="term" value="C:cytoplasm"/>
    <property type="evidence" value="ECO:0007669"/>
    <property type="project" value="TreeGrafter"/>
</dbReference>
<name>A0A382KIC5_9ZZZZ</name>
<dbReference type="InterPro" id="IPR043134">
    <property type="entry name" value="GTP-CH-I_N"/>
</dbReference>
<organism evidence="3">
    <name type="scientific">marine metagenome</name>
    <dbReference type="NCBI Taxonomy" id="408172"/>
    <lineage>
        <taxon>unclassified sequences</taxon>
        <taxon>metagenomes</taxon>
        <taxon>ecological metagenomes</taxon>
    </lineage>
</organism>
<dbReference type="InterPro" id="IPR020602">
    <property type="entry name" value="GTP_CycHdrlase_I_dom"/>
</dbReference>
<dbReference type="GO" id="GO:0003934">
    <property type="term" value="F:GTP cyclohydrolase I activity"/>
    <property type="evidence" value="ECO:0007669"/>
    <property type="project" value="InterPro"/>
</dbReference>
<gene>
    <name evidence="3" type="ORF">METZ01_LOCUS276017</name>
</gene>
<dbReference type="InterPro" id="IPR001474">
    <property type="entry name" value="GTP_CycHdrlase_I"/>
</dbReference>
<dbReference type="AlphaFoldDB" id="A0A382KIC5"/>
<keyword evidence="1" id="KW-0554">One-carbon metabolism</keyword>
<dbReference type="EMBL" id="UINC01080328">
    <property type="protein sequence ID" value="SVC23163.1"/>
    <property type="molecule type" value="Genomic_DNA"/>
</dbReference>
<dbReference type="Gene3D" id="1.10.286.10">
    <property type="match status" value="1"/>
</dbReference>
<feature type="domain" description="GTP cyclohydrolase I" evidence="2">
    <location>
        <begin position="14"/>
        <end position="83"/>
    </location>
</feature>
<dbReference type="PANTHER" id="PTHR11109">
    <property type="entry name" value="GTP CYCLOHYDROLASE I"/>
    <property type="match status" value="1"/>
</dbReference>
<dbReference type="GO" id="GO:0005525">
    <property type="term" value="F:GTP binding"/>
    <property type="evidence" value="ECO:0007669"/>
    <property type="project" value="TreeGrafter"/>
</dbReference>
<dbReference type="GO" id="GO:0006730">
    <property type="term" value="P:one-carbon metabolic process"/>
    <property type="evidence" value="ECO:0007669"/>
    <property type="project" value="UniProtKB-KW"/>
</dbReference>
<dbReference type="GO" id="GO:0006729">
    <property type="term" value="P:tetrahydrobiopterin biosynthetic process"/>
    <property type="evidence" value="ECO:0007669"/>
    <property type="project" value="TreeGrafter"/>
</dbReference>
<dbReference type="GO" id="GO:0046654">
    <property type="term" value="P:tetrahydrofolate biosynthetic process"/>
    <property type="evidence" value="ECO:0007669"/>
    <property type="project" value="InterPro"/>
</dbReference>
<dbReference type="Pfam" id="PF01227">
    <property type="entry name" value="GTP_cyclohydroI"/>
    <property type="match status" value="1"/>
</dbReference>
<dbReference type="PANTHER" id="PTHR11109:SF7">
    <property type="entry name" value="GTP CYCLOHYDROLASE 1"/>
    <property type="match status" value="1"/>
</dbReference>
<dbReference type="SUPFAM" id="SSF55620">
    <property type="entry name" value="Tetrahydrobiopterin biosynthesis enzymes-like"/>
    <property type="match status" value="1"/>
</dbReference>
<evidence type="ECO:0000259" key="2">
    <source>
        <dbReference type="Pfam" id="PF01227"/>
    </source>
</evidence>
<feature type="non-terminal residue" evidence="3">
    <location>
        <position position="83"/>
    </location>
</feature>
<reference evidence="3" key="1">
    <citation type="submission" date="2018-05" db="EMBL/GenBank/DDBJ databases">
        <authorList>
            <person name="Lanie J.A."/>
            <person name="Ng W.-L."/>
            <person name="Kazmierczak K.M."/>
            <person name="Andrzejewski T.M."/>
            <person name="Davidsen T.M."/>
            <person name="Wayne K.J."/>
            <person name="Tettelin H."/>
            <person name="Glass J.I."/>
            <person name="Rusch D."/>
            <person name="Podicherti R."/>
            <person name="Tsui H.-C.T."/>
            <person name="Winkler M.E."/>
        </authorList>
    </citation>
    <scope>NUCLEOTIDE SEQUENCE</scope>
</reference>